<sequence>MSHIKSVAIVGAGASGAIAASALAAEDVFDHIRVFERRGTAGGTWIYDADPGQPFKLCPGKLPPDIDSPLEIPCSLPATTPHITRERYDKTPIYENLTTNVPDIAMSYSDLPFSYGPFVPHWVPKQYIENYFSSHGTDKYLITNTTVEDISKLDSPDPNNPRWSLTLRRFHPVNQQDEWWEEEFDAVIIANGHYSVPYVPKVPGLEEYMAKYPKRVMHSKQFCSATDFTQKRVMIIGNSASGQDLTTSLVREAAHPVYQSRRSAGRWDGDKPPEGVEWKSVITRYELSGDIVFSDGSVILGDEIDKIIYCTGYKPSFPFWNIQRGGQQLYDYHEDRLVGGYLHTFFQELPTLTIIGLPRVLTFRSMEYQAIAIARVWSGRSVLPDKQGQRLWEQNRAELTKRERRKFHDIPWDDGETVQYLQALFDIAGLPRFDGAGRFPPVLDERTRWAIRNIKKYPEPGRNGTEDGYVIFNSAEVKDSLHFI</sequence>
<keyword evidence="4" id="KW-0521">NADP</keyword>
<dbReference type="AlphaFoldDB" id="A0AAD6D3I7"/>
<dbReference type="Gene3D" id="3.50.50.60">
    <property type="entry name" value="FAD/NAD(P)-binding domain"/>
    <property type="match status" value="2"/>
</dbReference>
<dbReference type="InterPro" id="IPR050346">
    <property type="entry name" value="FMO-like"/>
</dbReference>
<comment type="similarity">
    <text evidence="1">Belongs to the FMO family.</text>
</comment>
<evidence type="ECO:0000256" key="4">
    <source>
        <dbReference type="ARBA" id="ARBA00022857"/>
    </source>
</evidence>
<evidence type="ECO:0000256" key="3">
    <source>
        <dbReference type="ARBA" id="ARBA00022827"/>
    </source>
</evidence>
<evidence type="ECO:0000313" key="6">
    <source>
        <dbReference type="EMBL" id="KAJ5552411.1"/>
    </source>
</evidence>
<keyword evidence="7" id="KW-1185">Reference proteome</keyword>
<gene>
    <name evidence="6" type="ORF">N7494_001789</name>
</gene>
<keyword evidence="5" id="KW-0560">Oxidoreductase</keyword>
<evidence type="ECO:0000256" key="5">
    <source>
        <dbReference type="ARBA" id="ARBA00023002"/>
    </source>
</evidence>
<dbReference type="Pfam" id="PF00743">
    <property type="entry name" value="FMO-like"/>
    <property type="match status" value="2"/>
</dbReference>
<dbReference type="PANTHER" id="PTHR23023">
    <property type="entry name" value="DIMETHYLANILINE MONOOXYGENASE"/>
    <property type="match status" value="1"/>
</dbReference>
<dbReference type="GO" id="GO:0004499">
    <property type="term" value="F:N,N-dimethylaniline monooxygenase activity"/>
    <property type="evidence" value="ECO:0007669"/>
    <property type="project" value="InterPro"/>
</dbReference>
<keyword evidence="3" id="KW-0274">FAD</keyword>
<evidence type="ECO:0000256" key="2">
    <source>
        <dbReference type="ARBA" id="ARBA00022630"/>
    </source>
</evidence>
<accession>A0AAD6D3I7</accession>
<comment type="caution">
    <text evidence="6">The sequence shown here is derived from an EMBL/GenBank/DDBJ whole genome shotgun (WGS) entry which is preliminary data.</text>
</comment>
<dbReference type="InterPro" id="IPR036188">
    <property type="entry name" value="FAD/NAD-bd_sf"/>
</dbReference>
<dbReference type="SUPFAM" id="SSF51905">
    <property type="entry name" value="FAD/NAD(P)-binding domain"/>
    <property type="match status" value="2"/>
</dbReference>
<dbReference type="InterPro" id="IPR000960">
    <property type="entry name" value="Flavin_mOase"/>
</dbReference>
<protein>
    <submittedName>
        <fullName evidence="6">FAD/NAD(P)-binding domain-containing protein</fullName>
    </submittedName>
</protein>
<organism evidence="6 7">
    <name type="scientific">Penicillium frequentans</name>
    <dbReference type="NCBI Taxonomy" id="3151616"/>
    <lineage>
        <taxon>Eukaryota</taxon>
        <taxon>Fungi</taxon>
        <taxon>Dikarya</taxon>
        <taxon>Ascomycota</taxon>
        <taxon>Pezizomycotina</taxon>
        <taxon>Eurotiomycetes</taxon>
        <taxon>Eurotiomycetidae</taxon>
        <taxon>Eurotiales</taxon>
        <taxon>Aspergillaceae</taxon>
        <taxon>Penicillium</taxon>
    </lineage>
</organism>
<reference evidence="6 7" key="1">
    <citation type="journal article" date="2023" name="IMA Fungus">
        <title>Comparative genomic study of the Penicillium genus elucidates a diverse pangenome and 15 lateral gene transfer events.</title>
        <authorList>
            <person name="Petersen C."/>
            <person name="Sorensen T."/>
            <person name="Nielsen M.R."/>
            <person name="Sondergaard T.E."/>
            <person name="Sorensen J.L."/>
            <person name="Fitzpatrick D.A."/>
            <person name="Frisvad J.C."/>
            <person name="Nielsen K.L."/>
        </authorList>
    </citation>
    <scope>NUCLEOTIDE SEQUENCE [LARGE SCALE GENOMIC DNA]</scope>
    <source>
        <strain evidence="6 7">IBT 35679</strain>
    </source>
</reference>
<dbReference type="Pfam" id="PF13450">
    <property type="entry name" value="NAD_binding_8"/>
    <property type="match status" value="1"/>
</dbReference>
<dbReference type="PRINTS" id="PR00370">
    <property type="entry name" value="FMOXYGENASE"/>
</dbReference>
<evidence type="ECO:0000256" key="1">
    <source>
        <dbReference type="ARBA" id="ARBA00009183"/>
    </source>
</evidence>
<name>A0AAD6D3I7_9EURO</name>
<proteinExistence type="inferred from homology"/>
<evidence type="ECO:0000313" key="7">
    <source>
        <dbReference type="Proteomes" id="UP001220324"/>
    </source>
</evidence>
<dbReference type="Proteomes" id="UP001220324">
    <property type="component" value="Unassembled WGS sequence"/>
</dbReference>
<dbReference type="GO" id="GO:0050661">
    <property type="term" value="F:NADP binding"/>
    <property type="evidence" value="ECO:0007669"/>
    <property type="project" value="InterPro"/>
</dbReference>
<dbReference type="GO" id="GO:0050660">
    <property type="term" value="F:flavin adenine dinucleotide binding"/>
    <property type="evidence" value="ECO:0007669"/>
    <property type="project" value="InterPro"/>
</dbReference>
<keyword evidence="2" id="KW-0285">Flavoprotein</keyword>
<dbReference type="EMBL" id="JAQIZZ010000002">
    <property type="protein sequence ID" value="KAJ5552411.1"/>
    <property type="molecule type" value="Genomic_DNA"/>
</dbReference>
<dbReference type="InterPro" id="IPR020946">
    <property type="entry name" value="Flavin_mOase-like"/>
</dbReference>